<sequence length="66" mass="7551">MRVQSVKFEEPATRFVCTCDNHVHHTNHEAQLECATNVIVLQGSKKREVPFKCLTGALELRTLAQW</sequence>
<name>A0A0E9RMN3_ANGAN</name>
<dbReference type="AlphaFoldDB" id="A0A0E9RMN3"/>
<evidence type="ECO:0000313" key="1">
    <source>
        <dbReference type="EMBL" id="JAH30319.1"/>
    </source>
</evidence>
<organism evidence="1">
    <name type="scientific">Anguilla anguilla</name>
    <name type="common">European freshwater eel</name>
    <name type="synonym">Muraena anguilla</name>
    <dbReference type="NCBI Taxonomy" id="7936"/>
    <lineage>
        <taxon>Eukaryota</taxon>
        <taxon>Metazoa</taxon>
        <taxon>Chordata</taxon>
        <taxon>Craniata</taxon>
        <taxon>Vertebrata</taxon>
        <taxon>Euteleostomi</taxon>
        <taxon>Actinopterygii</taxon>
        <taxon>Neopterygii</taxon>
        <taxon>Teleostei</taxon>
        <taxon>Anguilliformes</taxon>
        <taxon>Anguillidae</taxon>
        <taxon>Anguilla</taxon>
    </lineage>
</organism>
<reference evidence="1" key="1">
    <citation type="submission" date="2014-11" db="EMBL/GenBank/DDBJ databases">
        <authorList>
            <person name="Amaro Gonzalez C."/>
        </authorList>
    </citation>
    <scope>NUCLEOTIDE SEQUENCE</scope>
</reference>
<accession>A0A0E9RMN3</accession>
<dbReference type="EMBL" id="GBXM01078258">
    <property type="protein sequence ID" value="JAH30319.1"/>
    <property type="molecule type" value="Transcribed_RNA"/>
</dbReference>
<protein>
    <submittedName>
        <fullName evidence="1">Uncharacterized protein</fullName>
    </submittedName>
</protein>
<reference evidence="1" key="2">
    <citation type="journal article" date="2015" name="Fish Shellfish Immunol.">
        <title>Early steps in the European eel (Anguilla anguilla)-Vibrio vulnificus interaction in the gills: Role of the RtxA13 toxin.</title>
        <authorList>
            <person name="Callol A."/>
            <person name="Pajuelo D."/>
            <person name="Ebbesson L."/>
            <person name="Teles M."/>
            <person name="MacKenzie S."/>
            <person name="Amaro C."/>
        </authorList>
    </citation>
    <scope>NUCLEOTIDE SEQUENCE</scope>
</reference>
<proteinExistence type="predicted"/>